<feature type="region of interest" description="Disordered" evidence="1">
    <location>
        <begin position="2381"/>
        <end position="2407"/>
    </location>
</feature>
<evidence type="ECO:0000256" key="1">
    <source>
        <dbReference type="SAM" id="MobiDB-lite"/>
    </source>
</evidence>
<reference evidence="5" key="1">
    <citation type="submission" date="2016-06" db="EMBL/GenBank/DDBJ databases">
        <title>Draft Genome sequence of the fungus Inonotus baumii.</title>
        <authorList>
            <person name="Zhu H."/>
            <person name="Lin W."/>
        </authorList>
    </citation>
    <scope>NUCLEOTIDE SEQUENCE</scope>
    <source>
        <strain evidence="5">821</strain>
    </source>
</reference>
<feature type="compositionally biased region" description="Basic and acidic residues" evidence="1">
    <location>
        <begin position="2536"/>
        <end position="2548"/>
    </location>
</feature>
<dbReference type="InterPro" id="IPR011430">
    <property type="entry name" value="UTP20_N"/>
</dbReference>
<dbReference type="PANTHER" id="PTHR17695:SF11">
    <property type="entry name" value="SMALL SUBUNIT PROCESSOME COMPONENT 20 HOMOLOG"/>
    <property type="match status" value="1"/>
</dbReference>
<gene>
    <name evidence="5" type="ORF">A7U60_g4765</name>
</gene>
<dbReference type="GO" id="GO:0032040">
    <property type="term" value="C:small-subunit processome"/>
    <property type="evidence" value="ECO:0007669"/>
    <property type="project" value="TreeGrafter"/>
</dbReference>
<evidence type="ECO:0000313" key="5">
    <source>
        <dbReference type="EMBL" id="OCB88137.1"/>
    </source>
</evidence>
<dbReference type="Pfam" id="PF20416">
    <property type="entry name" value="UTP20"/>
    <property type="match status" value="1"/>
</dbReference>
<dbReference type="Proteomes" id="UP000757232">
    <property type="component" value="Unassembled WGS sequence"/>
</dbReference>
<sequence length="2568" mass="289581">MVDNRDEDGHRTKRFKYQSYNEQLKEVHAPSPLDRSKVDEALVDEECLFHASLSHWMQLNLSPSFISFAQKVSPLSQSLTLLVHSWREVTELWLSCVRGAEDEAMKALLDLFQKLVEDIRTTLYPAYESIISCLFDLLMRRRSPEVLTALLASLTSVFKYVMIPSVSESNNTDVLSTTWTYLSTTLVKCNSEVQRTVAEVWSSVLRRLRKGDRQQCVGLMMVSARELNDFVTWSFVFTAKSVAQTIHMSGPLLISSCLNYHLVASDDELEASAKLLRRILTALIHHCKKAEQFSIIAEPLILKFAETTDVECSKRMLELLIVPCTVRQGSRLTPKQVSAIIDATIKLPLTTNLRNAVLTLTTAALSASSADLSIWMGGGRRVIEHAWSVDAQLAVSLTGSLLEVGWKGFSQFALSPFLKKSLDLLASEDTSPLLQLQILRVLAKLAKSGMLKNVDELWRSRLADWIRVWIGQFTISEDSVIMLAEMIALMPMLSSYNLIPPLISLVQRIIDNEADAETEYSTSWANETQVFGQLIYILSTNKHKSLLSESRTMKIICTGIRRWSWSEHVLEGIAELAKSRLHSRSEIIQDRDIVLLQLTRNVNSHSHIIRRSSLELLSLPGVAPESTMDAVKRCLAAELVPLSVQGVKERVLLTGKVGQIAVDDEQATLICGNWLLGQLKVGLRPIWAPAGQALANLAQRFPDVVWSIVYPELKDIDAPATAGTVPVWASDTSQEEDAINEQERSWRDPSAHKFRVALAKWTSQQKPRERYDARSYETQLLASISEFPSVAEKHSRELVPLLLSVVSSASSEKASRSKLVNWLKLFAKFSNPKAFYQSNKVHALFVSLLSHPDRSLQSSALSCLQTYKTPALVSKSDILKNLLDDIKWRDEITMLDLKELSPDERDEIVPVLVRLFYGMMRERGGSGKGMDRRAALLGALAACTEDELALLVELMVEPFRERVNSNVFTDGDRTWTLGNVDTLAFPEKQQIGFLMLLADVLRILGTQVEKSWPQLVAVSIALTAHAQRTLNNSAEDAIVEEAGNGNEDEKEGDEEDAKLTTRSVTRLRQLRLIRQLGLKRFAEFFRLRSQFDFSPYMAELYRSVISPRIPLLDRENTQAPSSLLELLHVWSMQPDTAEYFVQYDQRTLTKVFDCLVATNVKPAVQMRIFDMLENLLAFASEDATFSDRVVKPYMSRLLGNVATAVERSTIGGSVSAIGGIAQREIAILSRLSPYIVDDSQAATLLSIFLPQLRRTGKGIPEKSKVDMLNTICYLVPRIYDFTENHIPLFSKTYETLAYLFQSLRGRQARITLIGAFTVLTGVDPSLTATARLLASLNSYSTTRIDEPDFDRRLTAFATLNEEQWKSLSAREWSPFLQNMLCFIQDEDELTIRTNASLSMKRFLEALSIGRQDDLQLCFVRILFPGLKRGLRSKSDLVRGEVMGVLSFAVGGCSNVNALQEMRVLLANGDEEANFFNNIFHIQVHRRTRALRRLAEFCDQPGFRSSTLQEIFVPVVNSFIRGPGTTDHHLVNEAITTLGRIAMHLAWPAYFALVQQYIRLMSEKNSSERTYTRALVSVLDNFHFAMEDTFAEEAEEDGEGDDVGPIETKAPSVTMKIHDAVINRLLPTLLKHLEQRDELEDTNRIPLAIGITKVSLHLPEASRDIQVSRLLTILSQVFRSKSQETRDVTRETLCRIAIMLGPSYLPVIIRQLREALIRGPHLHVLAYVTHAILVHVTRPENVAVFDTLDGCVPDVVHVSSEVVFGESKKDVESEGFKTKMKEVKGSSSKSIDSFAILAKYVTPSATSSLLLPIKGIMQETESVKMMQVVEEVLRRMAVGLNANKHFGAPELLVFCHTLVSQNARFFQESTKVQKRRAKKINDVNVLLKRKIEPENDHYAHNSWRFVVFGLDLFNTAYRRGHFDLKDASILSRLEPMVNVIGNTLYSSTGSVVSFGLKAVAQIVKAPLENVKKNLPIFVRQTLQIVRETGSTEADVVQAAFKTLAVIIRDVSSSQLKEKDLTFLLELLTPDLEEVTRQANAFALLRAIVYRKFIVPEIYDLMDRVGEIMVTSQSPQVQELCRSVLLQFMLEYPQGKNRLKQQFAFLIKNLSYVFESGRKSVLEFLSAIIMKFTDDIIAEYADMLFVSLVLVIANDDSTKCREMASQLVKLLLERLGHEQQPAIVSHVHSWAAQQDSLALARVSSQLYGLILDALKLDARSYLTSLLDDVNDKVRTSAISLEAFDEGVNEETGVSDSAWQIPYQALLTLSKVFLHFPYLLSEHDKVAWSSVSSLLLHPHAWVRTASSRLFGTLFSVAPVRPPDEHLTDDFPLSLYGMRGLANAFSFQLKSENLDEGLALQIVKNLFYVGKCFYAIPLPEVDSGKKGMDVEDGSDESDSESEKDHDTNEITANRSHPLPWLFSRLSYQARSAYIFRINNPIQKNWWHQPRAVFQWFAAMASHIDSAQLVRFLPHILGPLYRFTEDDLIRDPAINDLKSLTSELQDLLQTKVGVTTFAQHYSRIRQRVTYVRQERKVTRALRKTVDPKSAAERKLKRNVGKRKREREKIGDFK</sequence>
<dbReference type="SUPFAM" id="SSF48371">
    <property type="entry name" value="ARM repeat"/>
    <property type="match status" value="2"/>
</dbReference>
<dbReference type="InterPro" id="IPR046523">
    <property type="entry name" value="UTP20_dom"/>
</dbReference>
<evidence type="ECO:0000259" key="2">
    <source>
        <dbReference type="Pfam" id="PF07539"/>
    </source>
</evidence>
<dbReference type="InterPro" id="IPR052575">
    <property type="entry name" value="SSU_processome_comp_20"/>
</dbReference>
<name>A0A9Q5HY27_SANBA</name>
<dbReference type="Pfam" id="PF07539">
    <property type="entry name" value="UTP20_N"/>
    <property type="match status" value="1"/>
</dbReference>
<accession>A0A9Q5HY27</accession>
<evidence type="ECO:0000259" key="4">
    <source>
        <dbReference type="Pfam" id="PF23099"/>
    </source>
</evidence>
<dbReference type="InterPro" id="IPR057525">
    <property type="entry name" value="UTP20_C"/>
</dbReference>
<comment type="caution">
    <text evidence="5">The sequence shown here is derived from an EMBL/GenBank/DDBJ whole genome shotgun (WGS) entry which is preliminary data.</text>
</comment>
<organism evidence="5 6">
    <name type="scientific">Sanghuangporus baumii</name>
    <name type="common">Phellinus baumii</name>
    <dbReference type="NCBI Taxonomy" id="108892"/>
    <lineage>
        <taxon>Eukaryota</taxon>
        <taxon>Fungi</taxon>
        <taxon>Dikarya</taxon>
        <taxon>Basidiomycota</taxon>
        <taxon>Agaricomycotina</taxon>
        <taxon>Agaricomycetes</taxon>
        <taxon>Hymenochaetales</taxon>
        <taxon>Hymenochaetaceae</taxon>
        <taxon>Sanghuangporus</taxon>
    </lineage>
</organism>
<evidence type="ECO:0000259" key="3">
    <source>
        <dbReference type="Pfam" id="PF20416"/>
    </source>
</evidence>
<keyword evidence="6" id="KW-1185">Reference proteome</keyword>
<dbReference type="InterPro" id="IPR016024">
    <property type="entry name" value="ARM-type_fold"/>
</dbReference>
<feature type="domain" description="U3 small nucleolar RNA-associated protein 20" evidence="3">
    <location>
        <begin position="1636"/>
        <end position="1858"/>
    </location>
</feature>
<feature type="domain" description="U3 small nucleolar RNA-associated protein 20 N-terminal" evidence="2">
    <location>
        <begin position="813"/>
        <end position="1434"/>
    </location>
</feature>
<feature type="compositionally biased region" description="Acidic residues" evidence="1">
    <location>
        <begin position="2386"/>
        <end position="2395"/>
    </location>
</feature>
<evidence type="ECO:0000313" key="6">
    <source>
        <dbReference type="Proteomes" id="UP000757232"/>
    </source>
</evidence>
<proteinExistence type="predicted"/>
<dbReference type="Pfam" id="PF23099">
    <property type="entry name" value="UTP20_C"/>
    <property type="match status" value="1"/>
</dbReference>
<feature type="domain" description="U3 small nucleolar RNA-associated protein 20 C-terminal" evidence="4">
    <location>
        <begin position="2299"/>
        <end position="2564"/>
    </location>
</feature>
<dbReference type="PANTHER" id="PTHR17695">
    <property type="entry name" value="SMALL SUBUNIT PROCESSOME COMPONENT 20 HOMOLOG"/>
    <property type="match status" value="1"/>
</dbReference>
<protein>
    <recommendedName>
        <fullName evidence="7">U3 small nucleolar RNA-associated protein 20</fullName>
    </recommendedName>
</protein>
<dbReference type="Gene3D" id="1.25.10.10">
    <property type="entry name" value="Leucine-rich Repeat Variant"/>
    <property type="match status" value="2"/>
</dbReference>
<dbReference type="InterPro" id="IPR011989">
    <property type="entry name" value="ARM-like"/>
</dbReference>
<dbReference type="GO" id="GO:0030686">
    <property type="term" value="C:90S preribosome"/>
    <property type="evidence" value="ECO:0007669"/>
    <property type="project" value="TreeGrafter"/>
</dbReference>
<dbReference type="EMBL" id="LNZH02000184">
    <property type="protein sequence ID" value="OCB88137.1"/>
    <property type="molecule type" value="Genomic_DNA"/>
</dbReference>
<feature type="region of interest" description="Disordered" evidence="1">
    <location>
        <begin position="2536"/>
        <end position="2568"/>
    </location>
</feature>
<dbReference type="OrthoDB" id="360653at2759"/>
<evidence type="ECO:0008006" key="7">
    <source>
        <dbReference type="Google" id="ProtNLM"/>
    </source>
</evidence>
<feature type="compositionally biased region" description="Basic residues" evidence="1">
    <location>
        <begin position="2549"/>
        <end position="2560"/>
    </location>
</feature>